<dbReference type="EMBL" id="HBED01006992">
    <property type="protein sequence ID" value="CAD8297487.1"/>
    <property type="molecule type" value="Transcribed_RNA"/>
</dbReference>
<dbReference type="InterPro" id="IPR005636">
    <property type="entry name" value="DTW"/>
</dbReference>
<evidence type="ECO:0000259" key="9">
    <source>
        <dbReference type="SMART" id="SM01144"/>
    </source>
</evidence>
<proteinExistence type="inferred from homology"/>
<keyword evidence="2" id="KW-0808">Transferase</keyword>
<evidence type="ECO:0000313" key="10">
    <source>
        <dbReference type="EMBL" id="CAD8297487.1"/>
    </source>
</evidence>
<evidence type="ECO:0000256" key="3">
    <source>
        <dbReference type="ARBA" id="ARBA00022691"/>
    </source>
</evidence>
<organism evidence="10">
    <name type="scientific">Pseudictyota dubia</name>
    <dbReference type="NCBI Taxonomy" id="2749911"/>
    <lineage>
        <taxon>Eukaryota</taxon>
        <taxon>Sar</taxon>
        <taxon>Stramenopiles</taxon>
        <taxon>Ochrophyta</taxon>
        <taxon>Bacillariophyta</taxon>
        <taxon>Mediophyceae</taxon>
        <taxon>Biddulphiophycidae</taxon>
        <taxon>Eupodiscales</taxon>
        <taxon>Odontellaceae</taxon>
        <taxon>Pseudictyota</taxon>
    </lineage>
</organism>
<dbReference type="SMART" id="SM01144">
    <property type="entry name" value="DTW"/>
    <property type="match status" value="1"/>
</dbReference>
<keyword evidence="3" id="KW-0949">S-adenosyl-L-methionine</keyword>
<keyword evidence="8" id="KW-0732">Signal</keyword>
<feature type="region of interest" description="Disordered" evidence="7">
    <location>
        <begin position="38"/>
        <end position="73"/>
    </location>
</feature>
<dbReference type="InterPro" id="IPR039262">
    <property type="entry name" value="DTWD2/TAPT"/>
</dbReference>
<dbReference type="GO" id="GO:0008033">
    <property type="term" value="P:tRNA processing"/>
    <property type="evidence" value="ECO:0007669"/>
    <property type="project" value="UniProtKB-KW"/>
</dbReference>
<feature type="compositionally biased region" description="Polar residues" evidence="7">
    <location>
        <begin position="303"/>
        <end position="323"/>
    </location>
</feature>
<dbReference type="PANTHER" id="PTHR21392:SF0">
    <property type="entry name" value="TRNA-URIDINE AMINOCARBOXYPROPYLTRANSFERASE 2"/>
    <property type="match status" value="1"/>
</dbReference>
<evidence type="ECO:0000256" key="4">
    <source>
        <dbReference type="ARBA" id="ARBA00022694"/>
    </source>
</evidence>
<keyword evidence="4" id="KW-0819">tRNA processing</keyword>
<evidence type="ECO:0000256" key="7">
    <source>
        <dbReference type="SAM" id="MobiDB-lite"/>
    </source>
</evidence>
<reference evidence="10" key="1">
    <citation type="submission" date="2021-01" db="EMBL/GenBank/DDBJ databases">
        <authorList>
            <person name="Corre E."/>
            <person name="Pelletier E."/>
            <person name="Niang G."/>
            <person name="Scheremetjew M."/>
            <person name="Finn R."/>
            <person name="Kale V."/>
            <person name="Holt S."/>
            <person name="Cochrane G."/>
            <person name="Meng A."/>
            <person name="Brown T."/>
            <person name="Cohen L."/>
        </authorList>
    </citation>
    <scope>NUCLEOTIDE SEQUENCE</scope>
    <source>
        <strain evidence="10">CCMP147</strain>
    </source>
</reference>
<evidence type="ECO:0000256" key="8">
    <source>
        <dbReference type="SAM" id="SignalP"/>
    </source>
</evidence>
<feature type="compositionally biased region" description="Low complexity" evidence="7">
    <location>
        <begin position="57"/>
        <end position="73"/>
    </location>
</feature>
<gene>
    <name evidence="10" type="ORF">TDUB1175_LOCUS3474</name>
</gene>
<feature type="region of interest" description="Disordered" evidence="7">
    <location>
        <begin position="303"/>
        <end position="329"/>
    </location>
</feature>
<evidence type="ECO:0000256" key="2">
    <source>
        <dbReference type="ARBA" id="ARBA00022679"/>
    </source>
</evidence>
<dbReference type="GO" id="GO:0016432">
    <property type="term" value="F:tRNA-uridine aminocarboxypropyltransferase activity"/>
    <property type="evidence" value="ECO:0007669"/>
    <property type="project" value="UniProtKB-EC"/>
</dbReference>
<dbReference type="PANTHER" id="PTHR21392">
    <property type="entry name" value="TRNA-URIDINE AMINOCARBOXYPROPYLTRANSFERASE 2"/>
    <property type="match status" value="1"/>
</dbReference>
<evidence type="ECO:0000256" key="5">
    <source>
        <dbReference type="ARBA" id="ARBA00034489"/>
    </source>
</evidence>
<evidence type="ECO:0000256" key="1">
    <source>
        <dbReference type="ARBA" id="ARBA00012386"/>
    </source>
</evidence>
<comment type="similarity">
    <text evidence="5">Belongs to the TDD superfamily. DTWD2 family.</text>
</comment>
<dbReference type="AlphaFoldDB" id="A0A7R9VJK7"/>
<dbReference type="Pfam" id="PF03942">
    <property type="entry name" value="DTW"/>
    <property type="match status" value="1"/>
</dbReference>
<dbReference type="EC" id="2.5.1.25" evidence="1"/>
<feature type="chain" id="PRO_5030649332" description="tRNA-uridine aminocarboxypropyltransferase" evidence="8">
    <location>
        <begin position="27"/>
        <end position="374"/>
    </location>
</feature>
<protein>
    <recommendedName>
        <fullName evidence="1">tRNA-uridine aminocarboxypropyltransferase</fullName>
        <ecNumber evidence="1">2.5.1.25</ecNumber>
    </recommendedName>
</protein>
<feature type="domain" description="DTW" evidence="9">
    <location>
        <begin position="136"/>
        <end position="368"/>
    </location>
</feature>
<accession>A0A7R9VJK7</accession>
<comment type="catalytic activity">
    <reaction evidence="6">
        <text>a uridine in tRNA + S-adenosyl-L-methionine = a 3-[(3S)-3-amino-3-carboxypropyl]uridine in tRNA + S-methyl-5'-thioadenosine + H(+)</text>
        <dbReference type="Rhea" id="RHEA:62432"/>
        <dbReference type="Rhea" id="RHEA-COMP:13339"/>
        <dbReference type="Rhea" id="RHEA-COMP:16092"/>
        <dbReference type="ChEBI" id="CHEBI:15378"/>
        <dbReference type="ChEBI" id="CHEBI:17509"/>
        <dbReference type="ChEBI" id="CHEBI:59789"/>
        <dbReference type="ChEBI" id="CHEBI:65315"/>
        <dbReference type="ChEBI" id="CHEBI:82930"/>
        <dbReference type="EC" id="2.5.1.25"/>
    </reaction>
</comment>
<feature type="signal peptide" evidence="8">
    <location>
        <begin position="1"/>
        <end position="26"/>
    </location>
</feature>
<sequence length="374" mass="42223">MEVTSSTKIATWETVVLFLLVAHVTCFSNGKNFGRRCSRQHSGSTAANRLKRRSGTNVDDSNNSNDNSNNCDSLSHWLSSPERYAERLGLTVEQVRMEKAAHRTASQILQEQLATELDGTVKHQLVCQHRFQYGKHPFVCHKCWSYRPICLCSEVPKPLPLPESIHQVIVWTHHREWGSISNSGSLLPLMLRDTQLLMKGLPQHDSIFQTILDSEESRTLVLWPDNDISTMPTKQKRSTNRISLEELQDMLAAHKNDNTTNSRGLTLVTLEGTWRTARRMASKLPPHVLRVALPPYVASWHNARNNPTKRPSSLLQPLRQQEGGSPDNLGTAEAVTAALVGLGMSECNGHKILDLVQTKVDRTRRYQGKRTRLF</sequence>
<name>A0A7R9VJK7_9STRA</name>
<evidence type="ECO:0000256" key="6">
    <source>
        <dbReference type="ARBA" id="ARBA00048718"/>
    </source>
</evidence>